<accession>A0A517MA12</accession>
<evidence type="ECO:0008006" key="4">
    <source>
        <dbReference type="Google" id="ProtNLM"/>
    </source>
</evidence>
<evidence type="ECO:0000313" key="2">
    <source>
        <dbReference type="EMBL" id="QDS91681.1"/>
    </source>
</evidence>
<dbReference type="Proteomes" id="UP000320672">
    <property type="component" value="Chromosome"/>
</dbReference>
<name>A0A517MA12_9BACT</name>
<organism evidence="2 3">
    <name type="scientific">Roseimaritima multifibrata</name>
    <dbReference type="NCBI Taxonomy" id="1930274"/>
    <lineage>
        <taxon>Bacteria</taxon>
        <taxon>Pseudomonadati</taxon>
        <taxon>Planctomycetota</taxon>
        <taxon>Planctomycetia</taxon>
        <taxon>Pirellulales</taxon>
        <taxon>Pirellulaceae</taxon>
        <taxon>Roseimaritima</taxon>
    </lineage>
</organism>
<dbReference type="EMBL" id="CP036262">
    <property type="protein sequence ID" value="QDS91681.1"/>
    <property type="molecule type" value="Genomic_DNA"/>
</dbReference>
<protein>
    <recommendedName>
        <fullName evidence="4">Glycosyltransferase RgtA/B/C/D-like domain-containing protein</fullName>
    </recommendedName>
</protein>
<feature type="transmembrane region" description="Helical" evidence="1">
    <location>
        <begin position="143"/>
        <end position="163"/>
    </location>
</feature>
<reference evidence="2 3" key="1">
    <citation type="submission" date="2019-02" db="EMBL/GenBank/DDBJ databases">
        <title>Deep-cultivation of Planctomycetes and their phenomic and genomic characterization uncovers novel biology.</title>
        <authorList>
            <person name="Wiegand S."/>
            <person name="Jogler M."/>
            <person name="Boedeker C."/>
            <person name="Pinto D."/>
            <person name="Vollmers J."/>
            <person name="Rivas-Marin E."/>
            <person name="Kohn T."/>
            <person name="Peeters S.H."/>
            <person name="Heuer A."/>
            <person name="Rast P."/>
            <person name="Oberbeckmann S."/>
            <person name="Bunk B."/>
            <person name="Jeske O."/>
            <person name="Meyerdierks A."/>
            <person name="Storesund J.E."/>
            <person name="Kallscheuer N."/>
            <person name="Luecker S."/>
            <person name="Lage O.M."/>
            <person name="Pohl T."/>
            <person name="Merkel B.J."/>
            <person name="Hornburger P."/>
            <person name="Mueller R.-W."/>
            <person name="Bruemmer F."/>
            <person name="Labrenz M."/>
            <person name="Spormann A.M."/>
            <person name="Op den Camp H."/>
            <person name="Overmann J."/>
            <person name="Amann R."/>
            <person name="Jetten M.S.M."/>
            <person name="Mascher T."/>
            <person name="Medema M.H."/>
            <person name="Devos D.P."/>
            <person name="Kaster A.-K."/>
            <person name="Ovreas L."/>
            <person name="Rohde M."/>
            <person name="Galperin M.Y."/>
            <person name="Jogler C."/>
        </authorList>
    </citation>
    <scope>NUCLEOTIDE SEQUENCE [LARGE SCALE GENOMIC DNA]</scope>
    <source>
        <strain evidence="2 3">FF011L</strain>
    </source>
</reference>
<proteinExistence type="predicted"/>
<feature type="transmembrane region" description="Helical" evidence="1">
    <location>
        <begin position="120"/>
        <end position="138"/>
    </location>
</feature>
<dbReference type="KEGG" id="rml:FF011L_04130"/>
<evidence type="ECO:0000313" key="3">
    <source>
        <dbReference type="Proteomes" id="UP000320672"/>
    </source>
</evidence>
<keyword evidence="3" id="KW-1185">Reference proteome</keyword>
<keyword evidence="1" id="KW-0472">Membrane</keyword>
<keyword evidence="1" id="KW-1133">Transmembrane helix</keyword>
<feature type="transmembrane region" description="Helical" evidence="1">
    <location>
        <begin position="93"/>
        <end position="114"/>
    </location>
</feature>
<gene>
    <name evidence="2" type="ORF">FF011L_04130</name>
</gene>
<dbReference type="AlphaFoldDB" id="A0A517MA12"/>
<sequence>MPGGQSRLHGPIWDQIPVPLPAAMLEGMDLQKVDFENPRGGIRTYLRGQWYDHSWWWYYLYVVAVKVPVGTWVLVIMGSVICARSLSPQRLEVSCFVVLPAVALFLPACLQTGFGAGIRYVMPAFPFIFLLAGAVFCIRSSKVIVAIGTLALILGPLASLRTYPHSLCYFNELGGGPQNGDFHLIDSNMEWGQNLMYVDEWVKSHADESPLYVAQWSFYPIENFGIRFTEPTIGKDEPIAPGTYLISVNYLRGNRDMRRMPLRRFLELVPDEKIAYTTYVYRIRQ</sequence>
<evidence type="ECO:0000256" key="1">
    <source>
        <dbReference type="SAM" id="Phobius"/>
    </source>
</evidence>
<feature type="transmembrane region" description="Helical" evidence="1">
    <location>
        <begin position="56"/>
        <end position="81"/>
    </location>
</feature>
<keyword evidence="1" id="KW-0812">Transmembrane</keyword>